<feature type="region of interest" description="Disordered" evidence="1">
    <location>
        <begin position="1"/>
        <end position="27"/>
    </location>
</feature>
<dbReference type="Proteomes" id="UP000314985">
    <property type="component" value="Chromosome 1"/>
</dbReference>
<dbReference type="Ensembl" id="ENSSSCT00070025813.1">
    <property type="protein sequence ID" value="ENSSSCP00070021420.1"/>
    <property type="gene ID" value="ENSSSCG00070013216.1"/>
</dbReference>
<evidence type="ECO:0000313" key="3">
    <source>
        <dbReference type="Proteomes" id="UP000314985"/>
    </source>
</evidence>
<evidence type="ECO:0000256" key="1">
    <source>
        <dbReference type="SAM" id="MobiDB-lite"/>
    </source>
</evidence>
<dbReference type="Pfam" id="PF15549">
    <property type="entry name" value="PGC7_Stella"/>
    <property type="match status" value="1"/>
</dbReference>
<evidence type="ECO:0008006" key="4">
    <source>
        <dbReference type="Google" id="ProtNLM"/>
    </source>
</evidence>
<reference evidence="2" key="2">
    <citation type="submission" date="2025-08" db="UniProtKB">
        <authorList>
            <consortium name="Ensembl"/>
        </authorList>
    </citation>
    <scope>IDENTIFICATION</scope>
</reference>
<protein>
    <recommendedName>
        <fullName evidence="4">Developmental pluripotency associated 3</fullName>
    </recommendedName>
</protein>
<dbReference type="PANTHER" id="PTHR31577">
    <property type="entry name" value="DEVELOPMENTAL PLURIPOTENCY-ASSOCIATED PROTEIN 3-RELATED"/>
    <property type="match status" value="1"/>
</dbReference>
<feature type="compositionally biased region" description="Polar residues" evidence="1">
    <location>
        <begin position="1"/>
        <end position="15"/>
    </location>
</feature>
<sequence length="169" mass="19662">MDSSDVNPTRTQDSQMFVEENSQETPAASQPVYDVLIQNLSNLTLNPRTKFLSIKSENRPQPTIRRLGEGIPPQPTGRRLGEGIIPRRKGVRTLLSVRRERMEWMIRYFKNRYGKTQVSSCALGRQHCPTLREQRFRCTCTYCLYNRDPAEDNYENNYDTYGNSRSPTH</sequence>
<evidence type="ECO:0000313" key="2">
    <source>
        <dbReference type="Ensembl" id="ENSSSCP00070021420.1"/>
    </source>
</evidence>
<accession>A0A4X1U0W6</accession>
<dbReference type="InterPro" id="IPR029096">
    <property type="entry name" value="Dppa3"/>
</dbReference>
<proteinExistence type="predicted"/>
<dbReference type="PANTHER" id="PTHR31577:SF2">
    <property type="entry name" value="DEVELOPMENTAL PLURIPOTENCY-ASSOCIATED PROTEIN 3"/>
    <property type="match status" value="1"/>
</dbReference>
<feature type="region of interest" description="Disordered" evidence="1">
    <location>
        <begin position="62"/>
        <end position="82"/>
    </location>
</feature>
<name>A0A4X1U0W6_PIG</name>
<reference evidence="2 3" key="1">
    <citation type="submission" date="2017-08" db="EMBL/GenBank/DDBJ databases">
        <title>USMARCv1.0.</title>
        <authorList>
            <person name="Hannum G.I."/>
            <person name="Koren S."/>
            <person name="Schroeder S.G."/>
            <person name="Chin S.C."/>
            <person name="Nonneman D.J."/>
            <person name="Becker S.A."/>
            <person name="Rosen B.D."/>
            <person name="Bickhart D.M."/>
            <person name="Putnam N.H."/>
            <person name="Green R.E."/>
            <person name="Tuggle C.K."/>
            <person name="Liu H."/>
            <person name="Rohrer G.A."/>
            <person name="Warr A."/>
            <person name="Hall R."/>
            <person name="Kim K."/>
            <person name="Hume D.A."/>
            <person name="Talbot R."/>
            <person name="Chow W."/>
            <person name="Howe K."/>
            <person name="Schwartz A.S."/>
            <person name="Watson M."/>
            <person name="Archibald A.L."/>
            <person name="Phillippy A.M."/>
            <person name="Smith T.P.L."/>
        </authorList>
    </citation>
    <scope>NUCLEOTIDE SEQUENCE [LARGE SCALE GENOMIC DNA]</scope>
</reference>
<organism evidence="2 3">
    <name type="scientific">Sus scrofa</name>
    <name type="common">Pig</name>
    <dbReference type="NCBI Taxonomy" id="9823"/>
    <lineage>
        <taxon>Eukaryota</taxon>
        <taxon>Metazoa</taxon>
        <taxon>Chordata</taxon>
        <taxon>Craniata</taxon>
        <taxon>Vertebrata</taxon>
        <taxon>Euteleostomi</taxon>
        <taxon>Mammalia</taxon>
        <taxon>Eutheria</taxon>
        <taxon>Laurasiatheria</taxon>
        <taxon>Artiodactyla</taxon>
        <taxon>Suina</taxon>
        <taxon>Suidae</taxon>
        <taxon>Sus</taxon>
    </lineage>
</organism>
<dbReference type="AlphaFoldDB" id="A0A4X1U0W6"/>